<organism evidence="6 7">
    <name type="scientific">Allosediminivita pacifica</name>
    <dbReference type="NCBI Taxonomy" id="1267769"/>
    <lineage>
        <taxon>Bacteria</taxon>
        <taxon>Pseudomonadati</taxon>
        <taxon>Pseudomonadota</taxon>
        <taxon>Alphaproteobacteria</taxon>
        <taxon>Rhodobacterales</taxon>
        <taxon>Paracoccaceae</taxon>
        <taxon>Allosediminivita</taxon>
    </lineage>
</organism>
<evidence type="ECO:0000256" key="1">
    <source>
        <dbReference type="ARBA" id="ARBA00009437"/>
    </source>
</evidence>
<comment type="similarity">
    <text evidence="1">Belongs to the LysR transcriptional regulatory family.</text>
</comment>
<dbReference type="GO" id="GO:0003677">
    <property type="term" value="F:DNA binding"/>
    <property type="evidence" value="ECO:0007669"/>
    <property type="project" value="UniProtKB-KW"/>
</dbReference>
<dbReference type="SUPFAM" id="SSF53850">
    <property type="entry name" value="Periplasmic binding protein-like II"/>
    <property type="match status" value="1"/>
</dbReference>
<keyword evidence="3 6" id="KW-0238">DNA-binding</keyword>
<evidence type="ECO:0000256" key="4">
    <source>
        <dbReference type="ARBA" id="ARBA00023163"/>
    </source>
</evidence>
<comment type="caution">
    <text evidence="6">The sequence shown here is derived from an EMBL/GenBank/DDBJ whole genome shotgun (WGS) entry which is preliminary data.</text>
</comment>
<dbReference type="InterPro" id="IPR005119">
    <property type="entry name" value="LysR_subst-bd"/>
</dbReference>
<evidence type="ECO:0000313" key="7">
    <source>
        <dbReference type="Proteomes" id="UP000244069"/>
    </source>
</evidence>
<dbReference type="Pfam" id="PF00126">
    <property type="entry name" value="HTH_1"/>
    <property type="match status" value="1"/>
</dbReference>
<keyword evidence="4" id="KW-0804">Transcription</keyword>
<keyword evidence="2" id="KW-0805">Transcription regulation</keyword>
<dbReference type="GO" id="GO:0003700">
    <property type="term" value="F:DNA-binding transcription factor activity"/>
    <property type="evidence" value="ECO:0007669"/>
    <property type="project" value="InterPro"/>
</dbReference>
<dbReference type="PROSITE" id="PS50931">
    <property type="entry name" value="HTH_LYSR"/>
    <property type="match status" value="1"/>
</dbReference>
<dbReference type="RefSeq" id="WP_107976396.1">
    <property type="nucleotide sequence ID" value="NZ_BMEZ01000014.1"/>
</dbReference>
<dbReference type="FunFam" id="1.10.10.10:FF:000038">
    <property type="entry name" value="Glycine cleavage system transcriptional activator"/>
    <property type="match status" value="1"/>
</dbReference>
<evidence type="ECO:0000256" key="2">
    <source>
        <dbReference type="ARBA" id="ARBA00023015"/>
    </source>
</evidence>
<dbReference type="OrthoDB" id="9804958at2"/>
<dbReference type="Gene3D" id="3.40.190.10">
    <property type="entry name" value="Periplasmic binding protein-like II"/>
    <property type="match status" value="2"/>
</dbReference>
<evidence type="ECO:0000313" key="6">
    <source>
        <dbReference type="EMBL" id="PTX47415.1"/>
    </source>
</evidence>
<reference evidence="6 7" key="1">
    <citation type="submission" date="2018-04" db="EMBL/GenBank/DDBJ databases">
        <title>Genomic Encyclopedia of Archaeal and Bacterial Type Strains, Phase II (KMG-II): from individual species to whole genera.</title>
        <authorList>
            <person name="Goeker M."/>
        </authorList>
    </citation>
    <scope>NUCLEOTIDE SEQUENCE [LARGE SCALE GENOMIC DNA]</scope>
    <source>
        <strain evidence="6 7">DSM 29329</strain>
    </source>
</reference>
<sequence>MPRPYDLPSMTALLCFEAAARNLSFKSAASELNVTPAAVSHQIKALESELSTSLFTRQYRGVELTEAGAWLFVALQRGLESISDAVQELRGRPDAADVTIQATTAMSAFWLTPRLSAFWQSHPDIVVSQIVSDVATTSGRPDLAIRYGTLPEDGGDHSLLFRDRILAVGAPGYAARQGIMTPDDLLGAPLIHLSGEEARWTGWTDWFSTLGLAAPTGRRLPVNNYMIALQLAQDSAGAVLGWEGLVRPLIEQGRLSVLVSESIPSPESFFLTTHSRAPEKARTFRDWLLSQGNALGPKRAWPSARG</sequence>
<dbReference type="SUPFAM" id="SSF46785">
    <property type="entry name" value="Winged helix' DNA-binding domain"/>
    <property type="match status" value="1"/>
</dbReference>
<dbReference type="Gene3D" id="1.10.10.10">
    <property type="entry name" value="Winged helix-like DNA-binding domain superfamily/Winged helix DNA-binding domain"/>
    <property type="match status" value="1"/>
</dbReference>
<protein>
    <submittedName>
        <fullName evidence="6">DNA-binding transcriptional LysR family regulator</fullName>
    </submittedName>
</protein>
<dbReference type="InterPro" id="IPR036388">
    <property type="entry name" value="WH-like_DNA-bd_sf"/>
</dbReference>
<proteinExistence type="inferred from homology"/>
<dbReference type="Pfam" id="PF03466">
    <property type="entry name" value="LysR_substrate"/>
    <property type="match status" value="1"/>
</dbReference>
<name>A0A2T6AUD0_9RHOB</name>
<accession>A0A2T6AUD0</accession>
<keyword evidence="7" id="KW-1185">Reference proteome</keyword>
<dbReference type="Proteomes" id="UP000244069">
    <property type="component" value="Unassembled WGS sequence"/>
</dbReference>
<evidence type="ECO:0000259" key="5">
    <source>
        <dbReference type="PROSITE" id="PS50931"/>
    </source>
</evidence>
<gene>
    <name evidence="6" type="ORF">C8N44_11239</name>
</gene>
<dbReference type="InterPro" id="IPR058163">
    <property type="entry name" value="LysR-type_TF_proteobact-type"/>
</dbReference>
<dbReference type="EMBL" id="QBKN01000012">
    <property type="protein sequence ID" value="PTX47415.1"/>
    <property type="molecule type" value="Genomic_DNA"/>
</dbReference>
<dbReference type="PRINTS" id="PR00039">
    <property type="entry name" value="HTHLYSR"/>
</dbReference>
<evidence type="ECO:0000256" key="3">
    <source>
        <dbReference type="ARBA" id="ARBA00023125"/>
    </source>
</evidence>
<dbReference type="InterPro" id="IPR036390">
    <property type="entry name" value="WH_DNA-bd_sf"/>
</dbReference>
<dbReference type="PANTHER" id="PTHR30537:SF5">
    <property type="entry name" value="HTH-TYPE TRANSCRIPTIONAL ACTIVATOR TTDR-RELATED"/>
    <property type="match status" value="1"/>
</dbReference>
<feature type="domain" description="HTH lysR-type" evidence="5">
    <location>
        <begin position="8"/>
        <end position="65"/>
    </location>
</feature>
<dbReference type="PANTHER" id="PTHR30537">
    <property type="entry name" value="HTH-TYPE TRANSCRIPTIONAL REGULATOR"/>
    <property type="match status" value="1"/>
</dbReference>
<dbReference type="AlphaFoldDB" id="A0A2T6AUD0"/>
<dbReference type="InterPro" id="IPR000847">
    <property type="entry name" value="LysR_HTH_N"/>
</dbReference>